<protein>
    <recommendedName>
        <fullName evidence="3">PepSY domain-containing protein</fullName>
    </recommendedName>
</protein>
<dbReference type="InterPro" id="IPR025711">
    <property type="entry name" value="PepSY"/>
</dbReference>
<dbReference type="Proteomes" id="UP000429958">
    <property type="component" value="Unassembled WGS sequence"/>
</dbReference>
<dbReference type="PROSITE" id="PS51257">
    <property type="entry name" value="PROKAR_LIPOPROTEIN"/>
    <property type="match status" value="1"/>
</dbReference>
<gene>
    <name evidence="4" type="ORF">FYJ39_13405</name>
</gene>
<dbReference type="Gene3D" id="3.10.450.40">
    <property type="match status" value="2"/>
</dbReference>
<feature type="chain" id="PRO_5030763227" description="PepSY domain-containing protein" evidence="2">
    <location>
        <begin position="26"/>
        <end position="229"/>
    </location>
</feature>
<evidence type="ECO:0000256" key="1">
    <source>
        <dbReference type="SAM" id="MobiDB-lite"/>
    </source>
</evidence>
<dbReference type="AlphaFoldDB" id="A0A7X2NMB7"/>
<keyword evidence="2" id="KW-0732">Signal</keyword>
<feature type="compositionally biased region" description="Low complexity" evidence="1">
    <location>
        <begin position="32"/>
        <end position="52"/>
    </location>
</feature>
<accession>A0A7X2NMB7</accession>
<name>A0A7X2NMB7_9CLOT</name>
<evidence type="ECO:0000313" key="5">
    <source>
        <dbReference type="Proteomes" id="UP000429958"/>
    </source>
</evidence>
<evidence type="ECO:0000256" key="2">
    <source>
        <dbReference type="SAM" id="SignalP"/>
    </source>
</evidence>
<organism evidence="4 5">
    <name type="scientific">Clostridium porci</name>
    <dbReference type="NCBI Taxonomy" id="2605778"/>
    <lineage>
        <taxon>Bacteria</taxon>
        <taxon>Bacillati</taxon>
        <taxon>Bacillota</taxon>
        <taxon>Clostridia</taxon>
        <taxon>Eubacteriales</taxon>
        <taxon>Clostridiaceae</taxon>
        <taxon>Clostridium</taxon>
    </lineage>
</organism>
<feature type="domain" description="PepSY" evidence="3">
    <location>
        <begin position="163"/>
        <end position="221"/>
    </location>
</feature>
<feature type="domain" description="PepSY" evidence="3">
    <location>
        <begin position="81"/>
        <end position="139"/>
    </location>
</feature>
<keyword evidence="5" id="KW-1185">Reference proteome</keyword>
<dbReference type="Pfam" id="PF03413">
    <property type="entry name" value="PepSY"/>
    <property type="match status" value="2"/>
</dbReference>
<proteinExistence type="predicted"/>
<dbReference type="RefSeq" id="WP_154472996.1">
    <property type="nucleotide sequence ID" value="NZ_DBEWUL010000048.1"/>
</dbReference>
<feature type="region of interest" description="Disordered" evidence="1">
    <location>
        <begin position="32"/>
        <end position="62"/>
    </location>
</feature>
<dbReference type="EMBL" id="VUMD01000012">
    <property type="protein sequence ID" value="MSS37546.1"/>
    <property type="molecule type" value="Genomic_DNA"/>
</dbReference>
<evidence type="ECO:0000259" key="3">
    <source>
        <dbReference type="Pfam" id="PF03413"/>
    </source>
</evidence>
<evidence type="ECO:0000313" key="4">
    <source>
        <dbReference type="EMBL" id="MSS37546.1"/>
    </source>
</evidence>
<reference evidence="4 5" key="1">
    <citation type="submission" date="2019-08" db="EMBL/GenBank/DDBJ databases">
        <title>In-depth cultivation of the pig gut microbiome towards novel bacterial diversity and tailored functional studies.</title>
        <authorList>
            <person name="Wylensek D."/>
            <person name="Hitch T.C.A."/>
            <person name="Clavel T."/>
        </authorList>
    </citation>
    <scope>NUCLEOTIDE SEQUENCE [LARGE SCALE GENOMIC DNA]</scope>
    <source>
        <strain evidence="4 5">WCA-389-WT-23D1</strain>
    </source>
</reference>
<sequence length="229" mass="24176">MKKNSLIVLAVVSALSLSLTGCASAAPQRTTASTQAVAPQPAAPQSLSQSSSPLPPDPAAAKESNIAVSAVTSPASAAGIISESKALEIARTHAGVKPEDILYSDVKLETDNGIQTYDVNFFTQGKEYDYDILAATGEISSYDYEVEDHVWAGQQSGAQTGAVTIDQAQKLALERVPGADASHIRIKTDTDNGKTIFEGSIIYDNVEYDFEIDAATGSILEWDSESVFD</sequence>
<comment type="caution">
    <text evidence="4">The sequence shown here is derived from an EMBL/GenBank/DDBJ whole genome shotgun (WGS) entry which is preliminary data.</text>
</comment>
<feature type="signal peptide" evidence="2">
    <location>
        <begin position="1"/>
        <end position="25"/>
    </location>
</feature>